<feature type="binding site" evidence="15">
    <location>
        <position position="568"/>
    </location>
    <ligand>
        <name>[4Fe-4S] cluster</name>
        <dbReference type="ChEBI" id="CHEBI:49883"/>
        <label>2</label>
    </ligand>
</feature>
<dbReference type="InterPro" id="IPR017721">
    <property type="entry name" value="IorA"/>
</dbReference>
<keyword evidence="8 14" id="KW-0249">Electron transport</keyword>
<feature type="binding site" evidence="15">
    <location>
        <position position="551"/>
    </location>
    <ligand>
        <name>[4Fe-4S] cluster</name>
        <dbReference type="ChEBI" id="CHEBI:49883"/>
        <label>2</label>
    </ligand>
</feature>
<keyword evidence="17" id="KW-0670">Pyruvate</keyword>
<evidence type="ECO:0000256" key="13">
    <source>
        <dbReference type="ARBA" id="ARBA00048332"/>
    </source>
</evidence>
<evidence type="ECO:0000256" key="4">
    <source>
        <dbReference type="ARBA" id="ARBA00017710"/>
    </source>
</evidence>
<dbReference type="EMBL" id="FQTY01000005">
    <property type="protein sequence ID" value="SHE71819.1"/>
    <property type="molecule type" value="Genomic_DNA"/>
</dbReference>
<keyword evidence="18" id="KW-1185">Reference proteome</keyword>
<name>A0A1M4VS78_9FIRM</name>
<evidence type="ECO:0000256" key="10">
    <source>
        <dbReference type="ARBA" id="ARBA00023004"/>
    </source>
</evidence>
<dbReference type="CDD" id="cd07034">
    <property type="entry name" value="TPP_PYR_PFOR_IOR-alpha_like"/>
    <property type="match status" value="1"/>
</dbReference>
<dbReference type="NCBIfam" id="TIGR03336">
    <property type="entry name" value="IOR_alpha"/>
    <property type="match status" value="1"/>
</dbReference>
<evidence type="ECO:0000256" key="14">
    <source>
        <dbReference type="PIRNR" id="PIRNR006439"/>
    </source>
</evidence>
<feature type="domain" description="4Fe-4S ferredoxin-type" evidence="16">
    <location>
        <begin position="531"/>
        <end position="558"/>
    </location>
</feature>
<evidence type="ECO:0000256" key="5">
    <source>
        <dbReference type="ARBA" id="ARBA00022448"/>
    </source>
</evidence>
<dbReference type="InterPro" id="IPR009014">
    <property type="entry name" value="Transketo_C/PFOR_II"/>
</dbReference>
<evidence type="ECO:0000256" key="8">
    <source>
        <dbReference type="ARBA" id="ARBA00022982"/>
    </source>
</evidence>
<dbReference type="PROSITE" id="PS00198">
    <property type="entry name" value="4FE4S_FER_1"/>
    <property type="match status" value="1"/>
</dbReference>
<keyword evidence="7 14" id="KW-0479">Metal-binding</keyword>
<comment type="function">
    <text evidence="1 14">Catalyzes the ferredoxin-dependent oxidative decarboxylation of arylpyruvates.</text>
</comment>
<keyword evidence="11 14" id="KW-0411">Iron-sulfur</keyword>
<dbReference type="Gene3D" id="3.40.50.920">
    <property type="match status" value="1"/>
</dbReference>
<keyword evidence="10 14" id="KW-0408">Iron</keyword>
<evidence type="ECO:0000313" key="18">
    <source>
        <dbReference type="Proteomes" id="UP000184114"/>
    </source>
</evidence>
<dbReference type="GeneID" id="90993673"/>
<evidence type="ECO:0000256" key="7">
    <source>
        <dbReference type="ARBA" id="ARBA00022723"/>
    </source>
</evidence>
<organism evidence="17 18">
    <name type="scientific">Tissierella praeacuta DSM 18095</name>
    <dbReference type="NCBI Taxonomy" id="1123404"/>
    <lineage>
        <taxon>Bacteria</taxon>
        <taxon>Bacillati</taxon>
        <taxon>Bacillota</taxon>
        <taxon>Tissierellia</taxon>
        <taxon>Tissierellales</taxon>
        <taxon>Tissierellaceae</taxon>
        <taxon>Tissierella</taxon>
    </lineage>
</organism>
<dbReference type="PROSITE" id="PS51379">
    <property type="entry name" value="4FE4S_FER_2"/>
    <property type="match status" value="2"/>
</dbReference>
<dbReference type="InterPro" id="IPR002880">
    <property type="entry name" value="Pyrv_Fd/Flavodoxin_OxRdtase_N"/>
</dbReference>
<evidence type="ECO:0000256" key="3">
    <source>
        <dbReference type="ARBA" id="ARBA00012812"/>
    </source>
</evidence>
<dbReference type="STRING" id="1123404.SAMN02745784_01602"/>
<keyword evidence="6 14" id="KW-0004">4Fe-4S</keyword>
<dbReference type="FunFam" id="3.40.50.970:FF:000039">
    <property type="entry name" value="Indolepyruvate oxidoreductase subunit IorA"/>
    <property type="match status" value="1"/>
</dbReference>
<feature type="domain" description="4Fe-4S ferredoxin-type" evidence="16">
    <location>
        <begin position="559"/>
        <end position="589"/>
    </location>
</feature>
<proteinExistence type="predicted"/>
<dbReference type="GO" id="GO:0051539">
    <property type="term" value="F:4 iron, 4 sulfur cluster binding"/>
    <property type="evidence" value="ECO:0007669"/>
    <property type="project" value="UniProtKB-UniRule"/>
</dbReference>
<dbReference type="GO" id="GO:0030976">
    <property type="term" value="F:thiamine pyrophosphate binding"/>
    <property type="evidence" value="ECO:0007669"/>
    <property type="project" value="InterPro"/>
</dbReference>
<comment type="cofactor">
    <cofactor evidence="14 15">
        <name>[4Fe-4S] cluster</name>
        <dbReference type="ChEBI" id="CHEBI:49883"/>
    </cofactor>
    <text evidence="14 15">Binds 2 [4Fe-4S] clusters. In this family the first cluster has a non-standard and varying [4Fe-4S] binding motif CX(2)CX(2)CX(4-5)CP.</text>
</comment>
<feature type="binding site" evidence="15">
    <location>
        <position position="540"/>
    </location>
    <ligand>
        <name>[4Fe-4S] cluster</name>
        <dbReference type="ChEBI" id="CHEBI:49883"/>
        <label>1</label>
    </ligand>
</feature>
<gene>
    <name evidence="17" type="ORF">SAMN02745784_01602</name>
</gene>
<dbReference type="RefSeq" id="WP_072975139.1">
    <property type="nucleotide sequence ID" value="NZ_FQTY01000005.1"/>
</dbReference>
<feature type="binding site" evidence="15">
    <location>
        <position position="571"/>
    </location>
    <ligand>
        <name>[4Fe-4S] cluster</name>
        <dbReference type="ChEBI" id="CHEBI:49883"/>
        <label>2</label>
    </ligand>
</feature>
<dbReference type="Gene3D" id="3.30.70.20">
    <property type="match status" value="1"/>
</dbReference>
<dbReference type="PANTHER" id="PTHR43710">
    <property type="entry name" value="2-HYDROXYACYL-COA LYASE"/>
    <property type="match status" value="1"/>
</dbReference>
<dbReference type="PANTHER" id="PTHR43710:SF5">
    <property type="entry name" value="INDOLEPYRUVATE FERREDOXIN OXIDOREDUCTASE ALPHA SUBUNIT"/>
    <property type="match status" value="1"/>
</dbReference>
<feature type="binding site" evidence="15">
    <location>
        <position position="574"/>
    </location>
    <ligand>
        <name>[4Fe-4S] cluster</name>
        <dbReference type="ChEBI" id="CHEBI:49883"/>
        <label>2</label>
    </ligand>
</feature>
<dbReference type="Pfam" id="PF02775">
    <property type="entry name" value="TPP_enzyme_C"/>
    <property type="match status" value="1"/>
</dbReference>
<feature type="binding site" evidence="15">
    <location>
        <position position="543"/>
    </location>
    <ligand>
        <name>[4Fe-4S] cluster</name>
        <dbReference type="ChEBI" id="CHEBI:49883"/>
        <label>1</label>
    </ligand>
</feature>
<dbReference type="InterPro" id="IPR029061">
    <property type="entry name" value="THDP-binding"/>
</dbReference>
<feature type="binding site" evidence="15">
    <location>
        <position position="546"/>
    </location>
    <ligand>
        <name>[4Fe-4S] cluster</name>
        <dbReference type="ChEBI" id="CHEBI:49883"/>
        <label>1</label>
    </ligand>
</feature>
<dbReference type="GO" id="GO:0043805">
    <property type="term" value="F:indolepyruvate ferredoxin oxidoreductase activity"/>
    <property type="evidence" value="ECO:0007669"/>
    <property type="project" value="UniProtKB-UniRule"/>
</dbReference>
<dbReference type="Pfam" id="PF00037">
    <property type="entry name" value="Fer4"/>
    <property type="match status" value="1"/>
</dbReference>
<dbReference type="AlphaFoldDB" id="A0A1M4VS78"/>
<dbReference type="InterPro" id="IPR017896">
    <property type="entry name" value="4Fe4S_Fe-S-bd"/>
</dbReference>
<dbReference type="SUPFAM" id="SSF52922">
    <property type="entry name" value="TK C-terminal domain-like"/>
    <property type="match status" value="1"/>
</dbReference>
<protein>
    <recommendedName>
        <fullName evidence="4 14">Indolepyruvate oxidoreductase subunit IorA</fullName>
        <shortName evidence="14">IOR</shortName>
        <ecNumber evidence="3 14">1.2.7.8</ecNumber>
    </recommendedName>
    <alternativeName>
        <fullName evidence="12 14">Indolepyruvate ferredoxin oxidoreductase subunit alpha</fullName>
    </alternativeName>
</protein>
<sequence length="591" mass="64700">MKKLLTGNEAIARGAYEAGCLVAAAYPGTPSTEILENISSYDEIYSEWSTNEKVALEVGSGASIAGARSLVAMKHVGLNVAADPLFTIAYEGVNGGLIVVTADEPGMHSSQNEQDNRLFAPHAKVAMVEPSDSQECKDFVKHAFEISETYDTPVLFKVTTRVCHSKGVVELGERIDVGIREYEKNPRKYIMVPANSKAKHIEMETDRIPKLREYSNNSPLNRIEWNDKKIGIITSGASYLHAKEVFGDTVSYLKVGFSWPLPDKLFKEFADGVDKLYVIEENEPYMEQFIKAMGIKCIGKEIFSVCGEINPQIIRQAILGEKIEEGHKLELEVPSRPPALCAGCPHRGIFYALSKHKNKVIVTSDIGCYTLGSAPPLGVGDTVICMGAGITAGIGFDKVNQMAEREKKVFGFVGDSTFFHSGMTGLVNAVYNKSNMVVVILDNRITAMTGHQENPGTGKNISGMEAPQIDIEGLVKAIGVKESNIRVIDPYNMEENTNAIKDALEATEPFVIITKQPCALIKDVQKRRANLYSQVNQEKCRKCKTCLRIGCPAISMKDNVVSIDTAMCNGCTVCLQVCPFNAIESFGEEVI</sequence>
<dbReference type="InterPro" id="IPR045025">
    <property type="entry name" value="HACL1-like"/>
</dbReference>
<dbReference type="Pfam" id="PF01855">
    <property type="entry name" value="POR_N"/>
    <property type="match status" value="1"/>
</dbReference>
<dbReference type="CDD" id="cd02008">
    <property type="entry name" value="TPP_IOR_alpha"/>
    <property type="match status" value="1"/>
</dbReference>
<evidence type="ECO:0000256" key="12">
    <source>
        <dbReference type="ARBA" id="ARBA00030514"/>
    </source>
</evidence>
<dbReference type="PIRSF" id="PIRSF006439">
    <property type="entry name" value="Indolepyruvate_ferr_oxidored"/>
    <property type="match status" value="1"/>
</dbReference>
<evidence type="ECO:0000259" key="16">
    <source>
        <dbReference type="PROSITE" id="PS51379"/>
    </source>
</evidence>
<dbReference type="EC" id="1.2.7.8" evidence="3 14"/>
<keyword evidence="5 14" id="KW-0813">Transport</keyword>
<evidence type="ECO:0000256" key="15">
    <source>
        <dbReference type="PIRSR" id="PIRSR006439-50"/>
    </source>
</evidence>
<dbReference type="SUPFAM" id="SSF52518">
    <property type="entry name" value="Thiamin diphosphate-binding fold (THDP-binding)"/>
    <property type="match status" value="2"/>
</dbReference>
<feature type="binding site" evidence="15">
    <location>
        <position position="578"/>
    </location>
    <ligand>
        <name>[4Fe-4S] cluster</name>
        <dbReference type="ChEBI" id="CHEBI:49883"/>
        <label>1</label>
    </ligand>
</feature>
<dbReference type="GO" id="GO:0046872">
    <property type="term" value="F:metal ion binding"/>
    <property type="evidence" value="ECO:0007669"/>
    <property type="project" value="UniProtKB-UniRule"/>
</dbReference>
<evidence type="ECO:0000256" key="9">
    <source>
        <dbReference type="ARBA" id="ARBA00023002"/>
    </source>
</evidence>
<evidence type="ECO:0000256" key="11">
    <source>
        <dbReference type="ARBA" id="ARBA00023014"/>
    </source>
</evidence>
<reference evidence="18" key="1">
    <citation type="submission" date="2016-11" db="EMBL/GenBank/DDBJ databases">
        <authorList>
            <person name="Varghese N."/>
            <person name="Submissions S."/>
        </authorList>
    </citation>
    <scope>NUCLEOTIDE SEQUENCE [LARGE SCALE GENOMIC DNA]</scope>
    <source>
        <strain evidence="18">DSM 18095</strain>
    </source>
</reference>
<evidence type="ECO:0000256" key="1">
    <source>
        <dbReference type="ARBA" id="ARBA00002995"/>
    </source>
</evidence>
<evidence type="ECO:0000256" key="2">
    <source>
        <dbReference type="ARBA" id="ARBA00011238"/>
    </source>
</evidence>
<comment type="catalytic activity">
    <reaction evidence="13 14">
        <text>indole-3-pyruvate + 2 oxidized [2Fe-2S]-[ferredoxin] + CoA = (indol-3-yl)acetyl-CoA + 2 reduced [2Fe-2S]-[ferredoxin] + CO2 + H(+)</text>
        <dbReference type="Rhea" id="RHEA:12645"/>
        <dbReference type="Rhea" id="RHEA-COMP:10000"/>
        <dbReference type="Rhea" id="RHEA-COMP:10001"/>
        <dbReference type="ChEBI" id="CHEBI:15378"/>
        <dbReference type="ChEBI" id="CHEBI:16526"/>
        <dbReference type="ChEBI" id="CHEBI:17640"/>
        <dbReference type="ChEBI" id="CHEBI:33737"/>
        <dbReference type="ChEBI" id="CHEBI:33738"/>
        <dbReference type="ChEBI" id="CHEBI:57271"/>
        <dbReference type="ChEBI" id="CHEBI:57287"/>
        <dbReference type="EC" id="1.2.7.8"/>
    </reaction>
</comment>
<accession>A0A1M4VS78</accession>
<evidence type="ECO:0000256" key="6">
    <source>
        <dbReference type="ARBA" id="ARBA00022485"/>
    </source>
</evidence>
<dbReference type="Gene3D" id="3.40.50.970">
    <property type="match status" value="2"/>
</dbReference>
<keyword evidence="9 14" id="KW-0560">Oxidoreductase</keyword>
<dbReference type="InterPro" id="IPR011766">
    <property type="entry name" value="TPP_enzyme_TPP-bd"/>
</dbReference>
<comment type="subunit">
    <text evidence="2">Heterodimer of the IorA and IorB subunits.</text>
</comment>
<dbReference type="Proteomes" id="UP000184114">
    <property type="component" value="Unassembled WGS sequence"/>
</dbReference>
<evidence type="ECO:0000313" key="17">
    <source>
        <dbReference type="EMBL" id="SHE71819.1"/>
    </source>
</evidence>
<dbReference type="InterPro" id="IPR017900">
    <property type="entry name" value="4Fe4S_Fe_S_CS"/>
</dbReference>